<dbReference type="EMBL" id="WNYA01000007">
    <property type="protein sequence ID" value="KAG8560540.1"/>
    <property type="molecule type" value="Genomic_DNA"/>
</dbReference>
<feature type="compositionally biased region" description="Pro residues" evidence="1">
    <location>
        <begin position="21"/>
        <end position="30"/>
    </location>
</feature>
<protein>
    <submittedName>
        <fullName evidence="2">Uncharacterized protein</fullName>
    </submittedName>
</protein>
<evidence type="ECO:0000256" key="1">
    <source>
        <dbReference type="SAM" id="MobiDB-lite"/>
    </source>
</evidence>
<dbReference type="AlphaFoldDB" id="A0AAV7AM87"/>
<name>A0AAV7AM87_ENGPU</name>
<accession>A0AAV7AM87</accession>
<evidence type="ECO:0000313" key="3">
    <source>
        <dbReference type="Proteomes" id="UP000824782"/>
    </source>
</evidence>
<keyword evidence="3" id="KW-1185">Reference proteome</keyword>
<reference evidence="2" key="1">
    <citation type="thesis" date="2020" institute="ProQuest LLC" country="789 East Eisenhower Parkway, Ann Arbor, MI, USA">
        <title>Comparative Genomics and Chromosome Evolution.</title>
        <authorList>
            <person name="Mudd A.B."/>
        </authorList>
    </citation>
    <scope>NUCLEOTIDE SEQUENCE</scope>
    <source>
        <strain evidence="2">237g6f4</strain>
        <tissue evidence="2">Blood</tissue>
    </source>
</reference>
<evidence type="ECO:0000313" key="2">
    <source>
        <dbReference type="EMBL" id="KAG8560540.1"/>
    </source>
</evidence>
<feature type="region of interest" description="Disordered" evidence="1">
    <location>
        <begin position="13"/>
        <end position="65"/>
    </location>
</feature>
<proteinExistence type="predicted"/>
<gene>
    <name evidence="2" type="ORF">GDO81_015024</name>
</gene>
<comment type="caution">
    <text evidence="2">The sequence shown here is derived from an EMBL/GenBank/DDBJ whole genome shotgun (WGS) entry which is preliminary data.</text>
</comment>
<organism evidence="2 3">
    <name type="scientific">Engystomops pustulosus</name>
    <name type="common">Tungara frog</name>
    <name type="synonym">Physalaemus pustulosus</name>
    <dbReference type="NCBI Taxonomy" id="76066"/>
    <lineage>
        <taxon>Eukaryota</taxon>
        <taxon>Metazoa</taxon>
        <taxon>Chordata</taxon>
        <taxon>Craniata</taxon>
        <taxon>Vertebrata</taxon>
        <taxon>Euteleostomi</taxon>
        <taxon>Amphibia</taxon>
        <taxon>Batrachia</taxon>
        <taxon>Anura</taxon>
        <taxon>Neobatrachia</taxon>
        <taxon>Hyloidea</taxon>
        <taxon>Leptodactylidae</taxon>
        <taxon>Leiuperinae</taxon>
        <taxon>Engystomops</taxon>
    </lineage>
</organism>
<sequence>MMSQRVLLLHLNPCRISPLSPQKPPPPPPAQAQTPPVGGPVLSQKLQQRQKVAAPGHSNNITKMGGDLSEARTVLVAHVNQSELSCNFPTDVIKKNKKHKFHFKENPSQIQAP</sequence>
<dbReference type="Proteomes" id="UP000824782">
    <property type="component" value="Unassembled WGS sequence"/>
</dbReference>